<protein>
    <submittedName>
        <fullName evidence="2">Uncharacterized protein</fullName>
    </submittedName>
</protein>
<dbReference type="GeneID" id="18926275"/>
<dbReference type="AlphaFoldDB" id="F4SEA4"/>
<gene>
    <name evidence="2" type="ORF">MELLADRAFT_118723</name>
</gene>
<reference evidence="3" key="1">
    <citation type="journal article" date="2011" name="Proc. Natl. Acad. Sci. U.S.A.">
        <title>Obligate biotrophy features unraveled by the genomic analysis of rust fungi.</title>
        <authorList>
            <person name="Duplessis S."/>
            <person name="Cuomo C.A."/>
            <person name="Lin Y.-C."/>
            <person name="Aerts A."/>
            <person name="Tisserant E."/>
            <person name="Veneault-Fourrey C."/>
            <person name="Joly D.L."/>
            <person name="Hacquard S."/>
            <person name="Amselem J."/>
            <person name="Cantarel B.L."/>
            <person name="Chiu R."/>
            <person name="Coutinho P.M."/>
            <person name="Feau N."/>
            <person name="Field M."/>
            <person name="Frey P."/>
            <person name="Gelhaye E."/>
            <person name="Goldberg J."/>
            <person name="Grabherr M.G."/>
            <person name="Kodira C.D."/>
            <person name="Kohler A."/>
            <person name="Kuees U."/>
            <person name="Lindquist E.A."/>
            <person name="Lucas S.M."/>
            <person name="Mago R."/>
            <person name="Mauceli E."/>
            <person name="Morin E."/>
            <person name="Murat C."/>
            <person name="Pangilinan J.L."/>
            <person name="Park R."/>
            <person name="Pearson M."/>
            <person name="Quesneville H."/>
            <person name="Rouhier N."/>
            <person name="Sakthikumar S."/>
            <person name="Salamov A.A."/>
            <person name="Schmutz J."/>
            <person name="Selles B."/>
            <person name="Shapiro H."/>
            <person name="Tanguay P."/>
            <person name="Tuskan G.A."/>
            <person name="Henrissat B."/>
            <person name="Van de Peer Y."/>
            <person name="Rouze P."/>
            <person name="Ellis J.G."/>
            <person name="Dodds P.N."/>
            <person name="Schein J.E."/>
            <person name="Zhong S."/>
            <person name="Hamelin R.C."/>
            <person name="Grigoriev I.V."/>
            <person name="Szabo L.J."/>
            <person name="Martin F."/>
        </authorList>
    </citation>
    <scope>NUCLEOTIDE SEQUENCE [LARGE SCALE GENOMIC DNA]</scope>
    <source>
        <strain evidence="3">98AG31 / pathotype 3-4-7</strain>
    </source>
</reference>
<dbReference type="HOGENOM" id="CLU_1372490_0_0_1"/>
<name>F4SEA4_MELLP</name>
<dbReference type="InParanoid" id="F4SEA4"/>
<dbReference type="VEuPathDB" id="FungiDB:MELLADRAFT_118723"/>
<dbReference type="EMBL" id="GL883387">
    <property type="protein sequence ID" value="EGF97022.1"/>
    <property type="molecule type" value="Genomic_DNA"/>
</dbReference>
<organism evidence="3">
    <name type="scientific">Melampsora larici-populina (strain 98AG31 / pathotype 3-4-7)</name>
    <name type="common">Poplar leaf rust fungus</name>
    <dbReference type="NCBI Taxonomy" id="747676"/>
    <lineage>
        <taxon>Eukaryota</taxon>
        <taxon>Fungi</taxon>
        <taxon>Dikarya</taxon>
        <taxon>Basidiomycota</taxon>
        <taxon>Pucciniomycotina</taxon>
        <taxon>Pucciniomycetes</taxon>
        <taxon>Pucciniales</taxon>
        <taxon>Melampsoraceae</taxon>
        <taxon>Melampsora</taxon>
    </lineage>
</organism>
<dbReference type="Proteomes" id="UP000001072">
    <property type="component" value="Unassembled WGS sequence"/>
</dbReference>
<feature type="region of interest" description="Disordered" evidence="1">
    <location>
        <begin position="1"/>
        <end position="91"/>
    </location>
</feature>
<feature type="compositionally biased region" description="Polar residues" evidence="1">
    <location>
        <begin position="30"/>
        <end position="41"/>
    </location>
</feature>
<feature type="compositionally biased region" description="Polar residues" evidence="1">
    <location>
        <begin position="50"/>
        <end position="70"/>
    </location>
</feature>
<sequence length="199" mass="21820">MTTEEFNAKAANATIDRKQQQGKSKEKQVVTRSQTATSSILGQEGIPPANSETSTTPMAGTNTILTNPGQLNEPGGSGGHGNPGDDDTQQTSIAGFHHESNADQDVEHQMSTSQNGDTLVALEAETNITTSVDPEIVLAHTKWIRSIQEAYRTNKFARVESLSKAYAMWCKTRNVLERDPRLYDIRYVKVNPSNIFNLI</sequence>
<evidence type="ECO:0000256" key="1">
    <source>
        <dbReference type="SAM" id="MobiDB-lite"/>
    </source>
</evidence>
<evidence type="ECO:0000313" key="3">
    <source>
        <dbReference type="Proteomes" id="UP000001072"/>
    </source>
</evidence>
<accession>F4SEA4</accession>
<dbReference type="KEGG" id="mlr:MELLADRAFT_118723"/>
<keyword evidence="3" id="KW-1185">Reference proteome</keyword>
<proteinExistence type="predicted"/>
<dbReference type="RefSeq" id="XP_007419708.1">
    <property type="nucleotide sequence ID" value="XM_007419646.1"/>
</dbReference>
<evidence type="ECO:0000313" key="2">
    <source>
        <dbReference type="EMBL" id="EGF97022.1"/>
    </source>
</evidence>
<feature type="compositionally biased region" description="Basic and acidic residues" evidence="1">
    <location>
        <begin position="15"/>
        <end position="29"/>
    </location>
</feature>